<sequence>MLCKGRSDYYLIAWEGFKINGVPSNNKEGTRSLVRSTRGQANQIPEYHEEEVIGYKASVEFKKSLERMRSSRIRLGPERLDANHDALQ</sequence>
<gene>
    <name evidence="1" type="ORF">B296_00017007</name>
</gene>
<organism evidence="1 2">
    <name type="scientific">Ensete ventricosum</name>
    <name type="common">Abyssinian banana</name>
    <name type="synonym">Musa ensete</name>
    <dbReference type="NCBI Taxonomy" id="4639"/>
    <lineage>
        <taxon>Eukaryota</taxon>
        <taxon>Viridiplantae</taxon>
        <taxon>Streptophyta</taxon>
        <taxon>Embryophyta</taxon>
        <taxon>Tracheophyta</taxon>
        <taxon>Spermatophyta</taxon>
        <taxon>Magnoliopsida</taxon>
        <taxon>Liliopsida</taxon>
        <taxon>Zingiberales</taxon>
        <taxon>Musaceae</taxon>
        <taxon>Ensete</taxon>
    </lineage>
</organism>
<name>A0A427ASI1_ENSVE</name>
<reference evidence="1 2" key="1">
    <citation type="journal article" date="2014" name="Agronomy (Basel)">
        <title>A Draft Genome Sequence for Ensete ventricosum, the Drought-Tolerant Tree Against Hunger.</title>
        <authorList>
            <person name="Harrison J."/>
            <person name="Moore K.A."/>
            <person name="Paszkiewicz K."/>
            <person name="Jones T."/>
            <person name="Grant M."/>
            <person name="Ambacheew D."/>
            <person name="Muzemil S."/>
            <person name="Studholme D.J."/>
        </authorList>
    </citation>
    <scope>NUCLEOTIDE SEQUENCE [LARGE SCALE GENOMIC DNA]</scope>
</reference>
<dbReference type="Proteomes" id="UP000287651">
    <property type="component" value="Unassembled WGS sequence"/>
</dbReference>
<comment type="caution">
    <text evidence="1">The sequence shown here is derived from an EMBL/GenBank/DDBJ whole genome shotgun (WGS) entry which is preliminary data.</text>
</comment>
<accession>A0A427ASI1</accession>
<dbReference type="AlphaFoldDB" id="A0A427ASI1"/>
<evidence type="ECO:0000313" key="2">
    <source>
        <dbReference type="Proteomes" id="UP000287651"/>
    </source>
</evidence>
<protein>
    <submittedName>
        <fullName evidence="1">Uncharacterized protein</fullName>
    </submittedName>
</protein>
<evidence type="ECO:0000313" key="1">
    <source>
        <dbReference type="EMBL" id="RRT79161.1"/>
    </source>
</evidence>
<dbReference type="EMBL" id="AMZH03001478">
    <property type="protein sequence ID" value="RRT79161.1"/>
    <property type="molecule type" value="Genomic_DNA"/>
</dbReference>
<proteinExistence type="predicted"/>